<accession>A0A921TCN2</accession>
<dbReference type="Pfam" id="PF00582">
    <property type="entry name" value="Usp"/>
    <property type="match status" value="1"/>
</dbReference>
<evidence type="ECO:0000313" key="4">
    <source>
        <dbReference type="Proteomes" id="UP000698242"/>
    </source>
</evidence>
<keyword evidence="4" id="KW-1185">Reference proteome</keyword>
<dbReference type="Proteomes" id="UP000698242">
    <property type="component" value="Unassembled WGS sequence"/>
</dbReference>
<dbReference type="GO" id="GO:0016301">
    <property type="term" value="F:kinase activity"/>
    <property type="evidence" value="ECO:0007669"/>
    <property type="project" value="UniProtKB-KW"/>
</dbReference>
<dbReference type="InterPro" id="IPR014729">
    <property type="entry name" value="Rossmann-like_a/b/a_fold"/>
</dbReference>
<organism evidence="3 4">
    <name type="scientific">Profundibacterium mesophilum KAUST100406-0324</name>
    <dbReference type="NCBI Taxonomy" id="1037889"/>
    <lineage>
        <taxon>Bacteria</taxon>
        <taxon>Pseudomonadati</taxon>
        <taxon>Pseudomonadota</taxon>
        <taxon>Alphaproteobacteria</taxon>
        <taxon>Rhodobacterales</taxon>
        <taxon>Roseobacteraceae</taxon>
        <taxon>Profundibacterium</taxon>
    </lineage>
</organism>
<keyword evidence="3" id="KW-0418">Kinase</keyword>
<dbReference type="PANTHER" id="PTHR46268">
    <property type="entry name" value="STRESS RESPONSE PROTEIN NHAX"/>
    <property type="match status" value="1"/>
</dbReference>
<keyword evidence="3" id="KW-0808">Transferase</keyword>
<comment type="caution">
    <text evidence="3">The sequence shown here is derived from an EMBL/GenBank/DDBJ whole genome shotgun (WGS) entry which is preliminary data.</text>
</comment>
<keyword evidence="3" id="KW-0407">Ion channel</keyword>
<evidence type="ECO:0000256" key="1">
    <source>
        <dbReference type="ARBA" id="ARBA00008791"/>
    </source>
</evidence>
<dbReference type="PRINTS" id="PR01438">
    <property type="entry name" value="UNVRSLSTRESS"/>
</dbReference>
<dbReference type="RefSeq" id="WP_159965507.1">
    <property type="nucleotide sequence ID" value="NZ_APKE01000022.1"/>
</dbReference>
<keyword evidence="3" id="KW-0406">Ion transport</keyword>
<dbReference type="AlphaFoldDB" id="A0A921TCN2"/>
<sequence length="145" mass="15732">MPARLIVGIDGHPSGERALDFAVTQARLIGECDLVVAYIIEWSPYAFQTAEENAQRHRRREEEISTVQTRVITPAVERLSKEGLAATGIVRHGDVADALNTIAREQGATQIIVARASEGGFSKRIFGSSTHNLVRGADVPVTVVK</sequence>
<dbReference type="PANTHER" id="PTHR46268:SF6">
    <property type="entry name" value="UNIVERSAL STRESS PROTEIN UP12"/>
    <property type="match status" value="1"/>
</dbReference>
<dbReference type="SUPFAM" id="SSF52402">
    <property type="entry name" value="Adenine nucleotide alpha hydrolases-like"/>
    <property type="match status" value="1"/>
</dbReference>
<dbReference type="Gene3D" id="3.40.50.620">
    <property type="entry name" value="HUPs"/>
    <property type="match status" value="1"/>
</dbReference>
<dbReference type="OrthoDB" id="5186731at2"/>
<proteinExistence type="inferred from homology"/>
<dbReference type="EMBL" id="APKE01000022">
    <property type="protein sequence ID" value="KAF0675868.1"/>
    <property type="molecule type" value="Genomic_DNA"/>
</dbReference>
<name>A0A921TCN2_9RHOB</name>
<feature type="domain" description="UspA" evidence="2">
    <location>
        <begin position="4"/>
        <end position="145"/>
    </location>
</feature>
<evidence type="ECO:0000259" key="2">
    <source>
        <dbReference type="Pfam" id="PF00582"/>
    </source>
</evidence>
<comment type="similarity">
    <text evidence="1">Belongs to the universal stress protein A family.</text>
</comment>
<dbReference type="GO" id="GO:0034220">
    <property type="term" value="P:monoatomic ion transmembrane transport"/>
    <property type="evidence" value="ECO:0007669"/>
    <property type="project" value="UniProtKB-KW"/>
</dbReference>
<reference evidence="3" key="1">
    <citation type="submission" date="2013-03" db="EMBL/GenBank/DDBJ databases">
        <title>Genome Sequence of the Profundibacterium mesophilum strain KAUST100406-0324T from Red Sea, a novel genus in the family Rhodobacteraceae.</title>
        <authorList>
            <person name="Essack M."/>
            <person name="Alam I."/>
            <person name="Lafi F."/>
            <person name="Alawi W."/>
            <person name="Kamanu F."/>
            <person name="Al-Suwailem A."/>
            <person name="Lee O.O."/>
            <person name="Xu Y."/>
            <person name="Bajic V."/>
            <person name="Qian P.-Y."/>
            <person name="Archer J."/>
        </authorList>
    </citation>
    <scope>NUCLEOTIDE SEQUENCE</scope>
    <source>
        <strain evidence="3">KAUST100406-0324</strain>
    </source>
</reference>
<dbReference type="CDD" id="cd00293">
    <property type="entry name" value="USP-like"/>
    <property type="match status" value="1"/>
</dbReference>
<gene>
    <name evidence="3" type="ORF">PMES_01954</name>
</gene>
<dbReference type="InterPro" id="IPR006015">
    <property type="entry name" value="Universal_stress_UspA"/>
</dbReference>
<keyword evidence="3" id="KW-0813">Transport</keyword>
<protein>
    <submittedName>
        <fullName evidence="3">Osmosensitive K+ channel histidine kinase Signal transduction</fullName>
    </submittedName>
</protein>
<evidence type="ECO:0000313" key="3">
    <source>
        <dbReference type="EMBL" id="KAF0675868.1"/>
    </source>
</evidence>
<dbReference type="InterPro" id="IPR006016">
    <property type="entry name" value="UspA"/>
</dbReference>